<comment type="catalytic activity">
    <reaction evidence="7">
        <text>L-methionine + H2O = methanethiol + 2-oxobutanoate + NH4(+)</text>
        <dbReference type="Rhea" id="RHEA:23800"/>
        <dbReference type="ChEBI" id="CHEBI:15377"/>
        <dbReference type="ChEBI" id="CHEBI:16007"/>
        <dbReference type="ChEBI" id="CHEBI:16763"/>
        <dbReference type="ChEBI" id="CHEBI:28938"/>
        <dbReference type="ChEBI" id="CHEBI:57844"/>
        <dbReference type="EC" id="4.4.1.11"/>
    </reaction>
    <physiologicalReaction direction="left-to-right" evidence="7">
        <dbReference type="Rhea" id="RHEA:23801"/>
    </physiologicalReaction>
</comment>
<protein>
    <recommendedName>
        <fullName evidence="4">homocysteine desulfhydrase</fullName>
        <ecNumber evidence="4">4.4.1.2</ecNumber>
    </recommendedName>
    <alternativeName>
        <fullName evidence="5">Homocysteine desulfhydrase</fullName>
    </alternativeName>
</protein>
<feature type="modified residue" description="N6-(pyridoxal phosphate)lysine" evidence="8">
    <location>
        <position position="203"/>
    </location>
</feature>
<dbReference type="GO" id="GO:0005737">
    <property type="term" value="C:cytoplasm"/>
    <property type="evidence" value="ECO:0007669"/>
    <property type="project" value="TreeGrafter"/>
</dbReference>
<dbReference type="RefSeq" id="WP_090843234.1">
    <property type="nucleotide sequence ID" value="NZ_FNIL01000008.1"/>
</dbReference>
<keyword evidence="11" id="KW-1185">Reference proteome</keyword>
<dbReference type="EMBL" id="FNIL01000008">
    <property type="protein sequence ID" value="SDO15577.1"/>
    <property type="molecule type" value="Genomic_DNA"/>
</dbReference>
<dbReference type="InterPro" id="IPR000277">
    <property type="entry name" value="Cys/Met-Metab_PyrdxlP-dep_enz"/>
</dbReference>
<dbReference type="FunFam" id="3.40.640.10:FF:000046">
    <property type="entry name" value="Cystathionine gamma-lyase"/>
    <property type="match status" value="1"/>
</dbReference>
<evidence type="ECO:0000256" key="2">
    <source>
        <dbReference type="ARBA" id="ARBA00009077"/>
    </source>
</evidence>
<accession>A0A1H0H8W2</accession>
<name>A0A1H0H8W2_9BACI</name>
<evidence type="ECO:0000256" key="4">
    <source>
        <dbReference type="ARBA" id="ARBA00047175"/>
    </source>
</evidence>
<dbReference type="STRING" id="745820.SAMN04488053_1082"/>
<dbReference type="GO" id="GO:0019346">
    <property type="term" value="P:transsulfuration"/>
    <property type="evidence" value="ECO:0007669"/>
    <property type="project" value="InterPro"/>
</dbReference>
<dbReference type="GO" id="GO:0030170">
    <property type="term" value="F:pyridoxal phosphate binding"/>
    <property type="evidence" value="ECO:0007669"/>
    <property type="project" value="InterPro"/>
</dbReference>
<dbReference type="Pfam" id="PF01053">
    <property type="entry name" value="Cys_Met_Meta_PP"/>
    <property type="match status" value="1"/>
</dbReference>
<dbReference type="InterPro" id="IPR054542">
    <property type="entry name" value="Cys_met_metab_PP"/>
</dbReference>
<dbReference type="SUPFAM" id="SSF53383">
    <property type="entry name" value="PLP-dependent transferases"/>
    <property type="match status" value="1"/>
</dbReference>
<sequence>MHFHTKNIHFPNKEKAKEVSKTKPIYQTSAFTFTDFEDMEDYYNGEKSYLYTRMGNPNSDDLGKGVAELEGAEAGVASASGLSAILAGVLAVAKTGDHIIATQDLYGGTWSLFSSDLQDFGIEVSFVDMEDREAIEAAVKENTVLLYSESITNPLLRVEDIEGLAQIASANNLKLMIDNTFATPYLIRPLESGADIVAHSATKYIGGHSDVTAGVVTGSAELMAKAKAKVGMLGSNIGPFDAWLGVRGLKTLSIRMQKQCENAQALAKALDGLEGISKVYYPQAASAQGNGAVVTIELDTAADIITFSKNLGWIKVVPTLAGLETSVTYPVATSHRPLPEELREKLGVTKQMIRISVGIEDERDIIAAFEEALKETLHKANV</sequence>
<evidence type="ECO:0000313" key="10">
    <source>
        <dbReference type="EMBL" id="SDO15577.1"/>
    </source>
</evidence>
<dbReference type="InterPro" id="IPR015421">
    <property type="entry name" value="PyrdxlP-dep_Trfase_major"/>
</dbReference>
<dbReference type="Proteomes" id="UP000198778">
    <property type="component" value="Unassembled WGS sequence"/>
</dbReference>
<dbReference type="InterPro" id="IPR015422">
    <property type="entry name" value="PyrdxlP-dep_Trfase_small"/>
</dbReference>
<dbReference type="EC" id="4.4.1.2" evidence="4"/>
<dbReference type="Gene3D" id="3.40.640.10">
    <property type="entry name" value="Type I PLP-dependent aspartate aminotransferase-like (Major domain)"/>
    <property type="match status" value="1"/>
</dbReference>
<evidence type="ECO:0000256" key="7">
    <source>
        <dbReference type="ARBA" id="ARBA00052699"/>
    </source>
</evidence>
<dbReference type="PIRSF" id="PIRSF001434">
    <property type="entry name" value="CGS"/>
    <property type="match status" value="1"/>
</dbReference>
<keyword evidence="3 8" id="KW-0663">Pyridoxal phosphate</keyword>
<evidence type="ECO:0000256" key="1">
    <source>
        <dbReference type="ARBA" id="ARBA00001933"/>
    </source>
</evidence>
<dbReference type="PANTHER" id="PTHR11808">
    <property type="entry name" value="TRANS-SULFURATION ENZYME FAMILY MEMBER"/>
    <property type="match status" value="1"/>
</dbReference>
<organism evidence="10 11">
    <name type="scientific">Alkalicoccus daliensis</name>
    <dbReference type="NCBI Taxonomy" id="745820"/>
    <lineage>
        <taxon>Bacteria</taxon>
        <taxon>Bacillati</taxon>
        <taxon>Bacillota</taxon>
        <taxon>Bacilli</taxon>
        <taxon>Bacillales</taxon>
        <taxon>Bacillaceae</taxon>
        <taxon>Alkalicoccus</taxon>
    </lineage>
</organism>
<comment type="cofactor">
    <cofactor evidence="1 9">
        <name>pyridoxal 5'-phosphate</name>
        <dbReference type="ChEBI" id="CHEBI:597326"/>
    </cofactor>
</comment>
<evidence type="ECO:0000256" key="6">
    <source>
        <dbReference type="ARBA" id="ARBA00048780"/>
    </source>
</evidence>
<dbReference type="GO" id="GO:0018826">
    <property type="term" value="F:methionine gamma-lyase activity"/>
    <property type="evidence" value="ECO:0007669"/>
    <property type="project" value="UniProtKB-EC"/>
</dbReference>
<dbReference type="PROSITE" id="PS00868">
    <property type="entry name" value="CYS_MET_METAB_PP"/>
    <property type="match status" value="1"/>
</dbReference>
<dbReference type="PANTHER" id="PTHR11808:SF80">
    <property type="entry name" value="CYSTATHIONINE GAMMA-LYASE"/>
    <property type="match status" value="1"/>
</dbReference>
<evidence type="ECO:0000313" key="11">
    <source>
        <dbReference type="Proteomes" id="UP000198778"/>
    </source>
</evidence>
<comment type="similarity">
    <text evidence="2 9">Belongs to the trans-sulfuration enzymes family.</text>
</comment>
<dbReference type="CDD" id="cd00614">
    <property type="entry name" value="CGS_like"/>
    <property type="match status" value="1"/>
</dbReference>
<evidence type="ECO:0000256" key="3">
    <source>
        <dbReference type="ARBA" id="ARBA00022898"/>
    </source>
</evidence>
<dbReference type="AlphaFoldDB" id="A0A1H0H8W2"/>
<evidence type="ECO:0000256" key="8">
    <source>
        <dbReference type="PIRSR" id="PIRSR001434-2"/>
    </source>
</evidence>
<evidence type="ECO:0000256" key="9">
    <source>
        <dbReference type="RuleBase" id="RU362118"/>
    </source>
</evidence>
<dbReference type="GO" id="GO:0047982">
    <property type="term" value="F:homocysteine desulfhydrase activity"/>
    <property type="evidence" value="ECO:0007669"/>
    <property type="project" value="UniProtKB-EC"/>
</dbReference>
<comment type="catalytic activity">
    <reaction evidence="6">
        <text>L-homocysteine + H2O = 2-oxobutanoate + hydrogen sulfide + NH4(+) + H(+)</text>
        <dbReference type="Rhea" id="RHEA:14501"/>
        <dbReference type="ChEBI" id="CHEBI:15377"/>
        <dbReference type="ChEBI" id="CHEBI:15378"/>
        <dbReference type="ChEBI" id="CHEBI:16763"/>
        <dbReference type="ChEBI" id="CHEBI:28938"/>
        <dbReference type="ChEBI" id="CHEBI:29919"/>
        <dbReference type="ChEBI" id="CHEBI:58199"/>
        <dbReference type="EC" id="4.4.1.2"/>
    </reaction>
    <physiologicalReaction direction="left-to-right" evidence="6">
        <dbReference type="Rhea" id="RHEA:14502"/>
    </physiologicalReaction>
</comment>
<dbReference type="Gene3D" id="3.90.1150.10">
    <property type="entry name" value="Aspartate Aminotransferase, domain 1"/>
    <property type="match status" value="1"/>
</dbReference>
<proteinExistence type="inferred from homology"/>
<dbReference type="InterPro" id="IPR015424">
    <property type="entry name" value="PyrdxlP-dep_Trfase"/>
</dbReference>
<dbReference type="OrthoDB" id="9803887at2"/>
<reference evidence="11" key="1">
    <citation type="submission" date="2016-10" db="EMBL/GenBank/DDBJ databases">
        <authorList>
            <person name="Varghese N."/>
            <person name="Submissions S."/>
        </authorList>
    </citation>
    <scope>NUCLEOTIDE SEQUENCE [LARGE SCALE GENOMIC DNA]</scope>
    <source>
        <strain evidence="11">CGMCC 1.10369</strain>
    </source>
</reference>
<evidence type="ECO:0000256" key="5">
    <source>
        <dbReference type="ARBA" id="ARBA00047199"/>
    </source>
</evidence>
<gene>
    <name evidence="10" type="ORF">SAMN04488053_1082</name>
</gene>